<protein>
    <submittedName>
        <fullName evidence="2">p-loop containing nucleoside triphosphate hydrolase</fullName>
    </submittedName>
</protein>
<dbReference type="Gene3D" id="3.40.50.300">
    <property type="entry name" value="P-loop containing nucleotide triphosphate hydrolases"/>
    <property type="match status" value="1"/>
</dbReference>
<name>A0A0V0Q7I1_PSEPJ</name>
<dbReference type="InterPro" id="IPR001806">
    <property type="entry name" value="Small_GTPase"/>
</dbReference>
<dbReference type="EMBL" id="LDAU01000268">
    <property type="protein sequence ID" value="KRW98133.1"/>
    <property type="molecule type" value="Genomic_DNA"/>
</dbReference>
<evidence type="ECO:0000256" key="1">
    <source>
        <dbReference type="ARBA" id="ARBA00022741"/>
    </source>
</evidence>
<dbReference type="InterPro" id="IPR027417">
    <property type="entry name" value="P-loop_NTPase"/>
</dbReference>
<evidence type="ECO:0000313" key="2">
    <source>
        <dbReference type="EMBL" id="KRW98133.1"/>
    </source>
</evidence>
<dbReference type="PANTHER" id="PTHR47978">
    <property type="match status" value="1"/>
</dbReference>
<dbReference type="SMART" id="SM00173">
    <property type="entry name" value="RAS"/>
    <property type="match status" value="1"/>
</dbReference>
<dbReference type="PROSITE" id="PS51421">
    <property type="entry name" value="RAS"/>
    <property type="match status" value="1"/>
</dbReference>
<keyword evidence="3" id="KW-1185">Reference proteome</keyword>
<gene>
    <name evidence="2" type="ORF">PPERSA_09073</name>
</gene>
<dbReference type="Proteomes" id="UP000054937">
    <property type="component" value="Unassembled WGS sequence"/>
</dbReference>
<dbReference type="SUPFAM" id="SSF52540">
    <property type="entry name" value="P-loop containing nucleoside triphosphate hydrolases"/>
    <property type="match status" value="1"/>
</dbReference>
<dbReference type="OrthoDB" id="8954335at2759"/>
<dbReference type="PRINTS" id="PR00449">
    <property type="entry name" value="RASTRNSFRMNG"/>
</dbReference>
<accession>A0A0V0Q7I1</accession>
<sequence>MEKIKQREKEINELKINVGFLGSFGSGKTTFIKVLNNIQNTKEIIVNDSIQKKIERNEKIIQFYYWDTKGYEKENKMSDLYLQIQQILLIFFDLSDKKSFLLIETNLLEQIKKLEKKKKNDFRNQNDKKCDFLTVLVGNKKDLKGKREVDFEEGKSFAEKQGWKYFEICCLDFQQVQILEDFFVDFVFNNFEWSNKKISLGLEQQNQKKERKSWNRCF</sequence>
<organism evidence="2 3">
    <name type="scientific">Pseudocohnilembus persalinus</name>
    <name type="common">Ciliate</name>
    <dbReference type="NCBI Taxonomy" id="266149"/>
    <lineage>
        <taxon>Eukaryota</taxon>
        <taxon>Sar</taxon>
        <taxon>Alveolata</taxon>
        <taxon>Ciliophora</taxon>
        <taxon>Intramacronucleata</taxon>
        <taxon>Oligohymenophorea</taxon>
        <taxon>Scuticociliatia</taxon>
        <taxon>Philasterida</taxon>
        <taxon>Pseudocohnilembidae</taxon>
        <taxon>Pseudocohnilembus</taxon>
    </lineage>
</organism>
<dbReference type="GO" id="GO:0003924">
    <property type="term" value="F:GTPase activity"/>
    <property type="evidence" value="ECO:0007669"/>
    <property type="project" value="InterPro"/>
</dbReference>
<dbReference type="InParanoid" id="A0A0V0Q7I1"/>
<keyword evidence="2" id="KW-0378">Hydrolase</keyword>
<keyword evidence="1" id="KW-0547">Nucleotide-binding</keyword>
<reference evidence="2 3" key="1">
    <citation type="journal article" date="2015" name="Sci. Rep.">
        <title>Genome of the facultative scuticociliatosis pathogen Pseudocohnilembus persalinus provides insight into its virulence through horizontal gene transfer.</title>
        <authorList>
            <person name="Xiong J."/>
            <person name="Wang G."/>
            <person name="Cheng J."/>
            <person name="Tian M."/>
            <person name="Pan X."/>
            <person name="Warren A."/>
            <person name="Jiang C."/>
            <person name="Yuan D."/>
            <person name="Miao W."/>
        </authorList>
    </citation>
    <scope>NUCLEOTIDE SEQUENCE [LARGE SCALE GENOMIC DNA]</scope>
    <source>
        <strain evidence="2">36N120E</strain>
    </source>
</reference>
<dbReference type="PROSITE" id="PS51419">
    <property type="entry name" value="RAB"/>
    <property type="match status" value="1"/>
</dbReference>
<dbReference type="AlphaFoldDB" id="A0A0V0Q7I1"/>
<dbReference type="GO" id="GO:0005525">
    <property type="term" value="F:GTP binding"/>
    <property type="evidence" value="ECO:0007669"/>
    <property type="project" value="InterPro"/>
</dbReference>
<comment type="caution">
    <text evidence="2">The sequence shown here is derived from an EMBL/GenBank/DDBJ whole genome shotgun (WGS) entry which is preliminary data.</text>
</comment>
<proteinExistence type="predicted"/>
<evidence type="ECO:0000313" key="3">
    <source>
        <dbReference type="Proteomes" id="UP000054937"/>
    </source>
</evidence>
<dbReference type="NCBIfam" id="TIGR00231">
    <property type="entry name" value="small_GTP"/>
    <property type="match status" value="1"/>
</dbReference>
<dbReference type="Pfam" id="PF00071">
    <property type="entry name" value="Ras"/>
    <property type="match status" value="1"/>
</dbReference>
<dbReference type="InterPro" id="IPR005225">
    <property type="entry name" value="Small_GTP-bd"/>
</dbReference>